<evidence type="ECO:0000256" key="11">
    <source>
        <dbReference type="ARBA" id="ARBA00025198"/>
    </source>
</evidence>
<dbReference type="Gene3D" id="1.20.5.620">
    <property type="entry name" value="F1F0 ATP synthase subunit B, membrane domain"/>
    <property type="match status" value="1"/>
</dbReference>
<gene>
    <name evidence="15" type="primary">atpF</name>
    <name evidence="18" type="ORF">TSACC_21631</name>
</gene>
<dbReference type="InterPro" id="IPR002146">
    <property type="entry name" value="ATP_synth_b/b'su_bac/chlpt"/>
</dbReference>
<evidence type="ECO:0000256" key="6">
    <source>
        <dbReference type="ARBA" id="ARBA00022781"/>
    </source>
</evidence>
<dbReference type="HAMAP" id="MF_01398">
    <property type="entry name" value="ATP_synth_b_bprime"/>
    <property type="match status" value="1"/>
</dbReference>
<dbReference type="InterPro" id="IPR028987">
    <property type="entry name" value="ATP_synth_B-like_membr_sf"/>
</dbReference>
<name>A0A146G6T8_TERSA</name>
<comment type="function">
    <text evidence="12">Component of the F(0) channel, it forms part of the peripheral stalk, linking F(1) to F(0). The b'-subunit is a diverged and duplicated form of b found in plants and photosynthetic bacteria.</text>
</comment>
<keyword evidence="5 15" id="KW-0812">Transmembrane</keyword>
<proteinExistence type="inferred from homology"/>
<dbReference type="GO" id="GO:0005886">
    <property type="term" value="C:plasma membrane"/>
    <property type="evidence" value="ECO:0007669"/>
    <property type="project" value="UniProtKB-SubCell"/>
</dbReference>
<comment type="similarity">
    <text evidence="1 15 16">Belongs to the ATPase B chain family.</text>
</comment>
<dbReference type="InterPro" id="IPR050059">
    <property type="entry name" value="ATP_synthase_B_chain"/>
</dbReference>
<accession>A0A146G6T8</accession>
<keyword evidence="2 15" id="KW-0813">Transport</keyword>
<dbReference type="OrthoDB" id="193923at2"/>
<comment type="subunit">
    <text evidence="15">F-type ATPases have 2 components, F(1) - the catalytic core - and F(0) - the membrane proton channel. F(1) has five subunits: alpha(3), beta(3), gamma(1), delta(1), epsilon(1). F(0) has three main subunits: a(1), b(2) and c(10-14). The alpha and beta chains form an alternating ring which encloses part of the gamma chain. F(1) is attached to F(0) by a central stalk formed by the gamma and epsilon chains, while a peripheral stalk is formed by the delta and b chains.</text>
</comment>
<reference evidence="19" key="1">
    <citation type="journal article" date="2017" name="Genome Announc.">
        <title>Draft Genome Sequence of Terrimicrobium sacchariphilum NM-5T, a Facultative Anaerobic Soil Bacterium of the Class Spartobacteria.</title>
        <authorList>
            <person name="Qiu Y.L."/>
            <person name="Tourlousse D.M."/>
            <person name="Matsuura N."/>
            <person name="Ohashi A."/>
            <person name="Sekiguchi Y."/>
        </authorList>
    </citation>
    <scope>NUCLEOTIDE SEQUENCE [LARGE SCALE GENOMIC DNA]</scope>
    <source>
        <strain evidence="19">NM-5</strain>
    </source>
</reference>
<dbReference type="STRING" id="690879.TSACC_21631"/>
<dbReference type="InParanoid" id="A0A146G6T8"/>
<evidence type="ECO:0000256" key="13">
    <source>
        <dbReference type="ARBA" id="ARBA00026054"/>
    </source>
</evidence>
<dbReference type="GO" id="GO:0012505">
    <property type="term" value="C:endomembrane system"/>
    <property type="evidence" value="ECO:0007669"/>
    <property type="project" value="UniProtKB-SubCell"/>
</dbReference>
<dbReference type="Proteomes" id="UP000076023">
    <property type="component" value="Unassembled WGS sequence"/>
</dbReference>
<dbReference type="PANTHER" id="PTHR33445">
    <property type="entry name" value="ATP SYNTHASE SUBUNIT B', CHLOROPLASTIC"/>
    <property type="match status" value="1"/>
</dbReference>
<dbReference type="Pfam" id="PF00430">
    <property type="entry name" value="ATP-synt_B"/>
    <property type="match status" value="1"/>
</dbReference>
<feature type="coiled-coil region" evidence="17">
    <location>
        <begin position="44"/>
        <end position="126"/>
    </location>
</feature>
<dbReference type="SUPFAM" id="SSF81573">
    <property type="entry name" value="F1F0 ATP synthase subunit B, membrane domain"/>
    <property type="match status" value="1"/>
</dbReference>
<comment type="caution">
    <text evidence="18">The sequence shown here is derived from an EMBL/GenBank/DDBJ whole genome shotgun (WGS) entry which is preliminary data.</text>
</comment>
<dbReference type="GO" id="GO:0046961">
    <property type="term" value="F:proton-transporting ATPase activity, rotational mechanism"/>
    <property type="evidence" value="ECO:0007669"/>
    <property type="project" value="TreeGrafter"/>
</dbReference>
<dbReference type="RefSeq" id="WP_075078980.1">
    <property type="nucleotide sequence ID" value="NZ_BDCO01000002.1"/>
</dbReference>
<protein>
    <recommendedName>
        <fullName evidence="15">ATP synthase subunit b</fullName>
    </recommendedName>
    <alternativeName>
        <fullName evidence="15">ATP synthase F(0) sector subunit b</fullName>
    </alternativeName>
    <alternativeName>
        <fullName evidence="15">ATPase subunit I</fullName>
    </alternativeName>
    <alternativeName>
        <fullName evidence="15">F-type ATPase subunit b</fullName>
        <shortName evidence="15">F-ATPase subunit b</shortName>
    </alternativeName>
</protein>
<evidence type="ECO:0000256" key="14">
    <source>
        <dbReference type="ARBA" id="ARBA00037847"/>
    </source>
</evidence>
<keyword evidence="7 15" id="KW-1133">Transmembrane helix</keyword>
<dbReference type="GO" id="GO:0045259">
    <property type="term" value="C:proton-transporting ATP synthase complex"/>
    <property type="evidence" value="ECO:0007669"/>
    <property type="project" value="UniProtKB-KW"/>
</dbReference>
<evidence type="ECO:0000256" key="7">
    <source>
        <dbReference type="ARBA" id="ARBA00022989"/>
    </source>
</evidence>
<dbReference type="CDD" id="cd06503">
    <property type="entry name" value="ATP-synt_Fo_b"/>
    <property type="match status" value="1"/>
</dbReference>
<evidence type="ECO:0000256" key="16">
    <source>
        <dbReference type="RuleBase" id="RU003848"/>
    </source>
</evidence>
<evidence type="ECO:0000256" key="3">
    <source>
        <dbReference type="ARBA" id="ARBA00022475"/>
    </source>
</evidence>
<keyword evidence="19" id="KW-1185">Reference proteome</keyword>
<evidence type="ECO:0000256" key="10">
    <source>
        <dbReference type="ARBA" id="ARBA00023310"/>
    </source>
</evidence>
<dbReference type="NCBIfam" id="TIGR01144">
    <property type="entry name" value="ATP_synt_b"/>
    <property type="match status" value="1"/>
</dbReference>
<dbReference type="EMBL" id="BDCO01000002">
    <property type="protein sequence ID" value="GAT33221.1"/>
    <property type="molecule type" value="Genomic_DNA"/>
</dbReference>
<dbReference type="GO" id="GO:0046933">
    <property type="term" value="F:proton-transporting ATP synthase activity, rotational mechanism"/>
    <property type="evidence" value="ECO:0007669"/>
    <property type="project" value="UniProtKB-UniRule"/>
</dbReference>
<sequence>MDIITKLFQDFGVTWPKFIAQVILFLIVYGVLSKFAFGPILKVLNERRRRIEEGQHNAERIKKQLAEAELRYQEVLRKANDEANHLIEEARRSSDAISQKQLQKAISDAENIIAKANQSIEQERHKMISEVKHEMVGLVVNTTSKVVGKVLTPEDQKRLTEETSKEIAA</sequence>
<evidence type="ECO:0000256" key="17">
    <source>
        <dbReference type="SAM" id="Coils"/>
    </source>
</evidence>
<evidence type="ECO:0000256" key="15">
    <source>
        <dbReference type="HAMAP-Rule" id="MF_01398"/>
    </source>
</evidence>
<dbReference type="PANTHER" id="PTHR33445:SF1">
    <property type="entry name" value="ATP SYNTHASE SUBUNIT B"/>
    <property type="match status" value="1"/>
</dbReference>
<keyword evidence="4 15" id="KW-0138">CF(0)</keyword>
<evidence type="ECO:0000256" key="9">
    <source>
        <dbReference type="ARBA" id="ARBA00023136"/>
    </source>
</evidence>
<feature type="transmembrane region" description="Helical" evidence="15">
    <location>
        <begin position="18"/>
        <end position="41"/>
    </location>
</feature>
<keyword evidence="8 15" id="KW-0406">Ion transport</keyword>
<dbReference type="InterPro" id="IPR005864">
    <property type="entry name" value="ATP_synth_F0_bsu_bac"/>
</dbReference>
<comment type="subcellular location">
    <subcellularLocation>
        <location evidence="15">Cell membrane</location>
        <topology evidence="15">Single-pass membrane protein</topology>
    </subcellularLocation>
    <subcellularLocation>
        <location evidence="14">Endomembrane system</location>
        <topology evidence="14">Single-pass membrane protein</topology>
    </subcellularLocation>
</comment>
<evidence type="ECO:0000256" key="1">
    <source>
        <dbReference type="ARBA" id="ARBA00005513"/>
    </source>
</evidence>
<keyword evidence="17" id="KW-0175">Coiled coil</keyword>
<comment type="function">
    <text evidence="11 15">F(1)F(0) ATP synthase produces ATP from ADP in the presence of a proton or sodium gradient. F-type ATPases consist of two structural domains, F(1) containing the extramembraneous catalytic core and F(0) containing the membrane proton channel, linked together by a central stalk and a peripheral stalk. During catalysis, ATP synthesis in the catalytic domain of F(1) is coupled via a rotary mechanism of the central stalk subunits to proton translocation.</text>
</comment>
<organism evidence="18 19">
    <name type="scientific">Terrimicrobium sacchariphilum</name>
    <dbReference type="NCBI Taxonomy" id="690879"/>
    <lineage>
        <taxon>Bacteria</taxon>
        <taxon>Pseudomonadati</taxon>
        <taxon>Verrucomicrobiota</taxon>
        <taxon>Terrimicrobiia</taxon>
        <taxon>Terrimicrobiales</taxon>
        <taxon>Terrimicrobiaceae</taxon>
        <taxon>Terrimicrobium</taxon>
    </lineage>
</organism>
<dbReference type="AlphaFoldDB" id="A0A146G6T8"/>
<keyword evidence="10 15" id="KW-0066">ATP synthesis</keyword>
<evidence type="ECO:0000256" key="4">
    <source>
        <dbReference type="ARBA" id="ARBA00022547"/>
    </source>
</evidence>
<evidence type="ECO:0000256" key="5">
    <source>
        <dbReference type="ARBA" id="ARBA00022692"/>
    </source>
</evidence>
<evidence type="ECO:0000256" key="12">
    <source>
        <dbReference type="ARBA" id="ARBA00025614"/>
    </source>
</evidence>
<keyword evidence="6 15" id="KW-0375">Hydrogen ion transport</keyword>
<keyword evidence="3 15" id="KW-1003">Cell membrane</keyword>
<dbReference type="Gene3D" id="6.10.250.1580">
    <property type="match status" value="1"/>
</dbReference>
<comment type="subunit">
    <text evidence="13">F-type ATPases have 2 components, F(1) - the catalytic core - and F(0) - the membrane proton channel. F(1) has five subunits: alpha(3), beta(3), gamma(1), delta(1), epsilon(1). F(0) has four main subunits: a(1), b(2) and c(10-14). The alpha and beta chains form an alternating ring which encloses part of the gamma chain. F(1) is attached to F(0) by a central stalk formed by the gamma and epsilon chains, while a peripheral stalk is formed by the delta and b chains.</text>
</comment>
<evidence type="ECO:0000256" key="2">
    <source>
        <dbReference type="ARBA" id="ARBA00022448"/>
    </source>
</evidence>
<evidence type="ECO:0000256" key="8">
    <source>
        <dbReference type="ARBA" id="ARBA00023065"/>
    </source>
</evidence>
<evidence type="ECO:0000313" key="19">
    <source>
        <dbReference type="Proteomes" id="UP000076023"/>
    </source>
</evidence>
<keyword evidence="9 15" id="KW-0472">Membrane</keyword>
<evidence type="ECO:0000313" key="18">
    <source>
        <dbReference type="EMBL" id="GAT33221.1"/>
    </source>
</evidence>